<accession>A0A3M7RP06</accession>
<sequence>MRLDKSFLEDTVLIEIDYKQKILIGISPLQVYGKNDLDEIYFRYYDLIYKCSQDGSEKHRITEQFYKIFVLKIL</sequence>
<evidence type="ECO:0000313" key="1">
    <source>
        <dbReference type="EMBL" id="RNA25293.1"/>
    </source>
</evidence>
<proteinExistence type="predicted"/>
<gene>
    <name evidence="1" type="ORF">BpHYR1_023310</name>
</gene>
<protein>
    <submittedName>
        <fullName evidence="1">Uncharacterized protein</fullName>
    </submittedName>
</protein>
<organism evidence="1 2">
    <name type="scientific">Brachionus plicatilis</name>
    <name type="common">Marine rotifer</name>
    <name type="synonym">Brachionus muelleri</name>
    <dbReference type="NCBI Taxonomy" id="10195"/>
    <lineage>
        <taxon>Eukaryota</taxon>
        <taxon>Metazoa</taxon>
        <taxon>Spiralia</taxon>
        <taxon>Gnathifera</taxon>
        <taxon>Rotifera</taxon>
        <taxon>Eurotatoria</taxon>
        <taxon>Monogononta</taxon>
        <taxon>Pseudotrocha</taxon>
        <taxon>Ploima</taxon>
        <taxon>Brachionidae</taxon>
        <taxon>Brachionus</taxon>
    </lineage>
</organism>
<comment type="caution">
    <text evidence="1">The sequence shown here is derived from an EMBL/GenBank/DDBJ whole genome shotgun (WGS) entry which is preliminary data.</text>
</comment>
<dbReference type="Proteomes" id="UP000276133">
    <property type="component" value="Unassembled WGS sequence"/>
</dbReference>
<keyword evidence="2" id="KW-1185">Reference proteome</keyword>
<evidence type="ECO:0000313" key="2">
    <source>
        <dbReference type="Proteomes" id="UP000276133"/>
    </source>
</evidence>
<name>A0A3M7RP06_BRAPC</name>
<dbReference type="AlphaFoldDB" id="A0A3M7RP06"/>
<dbReference type="EMBL" id="REGN01002948">
    <property type="protein sequence ID" value="RNA25293.1"/>
    <property type="molecule type" value="Genomic_DNA"/>
</dbReference>
<reference evidence="1 2" key="1">
    <citation type="journal article" date="2018" name="Sci. Rep.">
        <title>Genomic signatures of local adaptation to the degree of environmental predictability in rotifers.</title>
        <authorList>
            <person name="Franch-Gras L."/>
            <person name="Hahn C."/>
            <person name="Garcia-Roger E.M."/>
            <person name="Carmona M.J."/>
            <person name="Serra M."/>
            <person name="Gomez A."/>
        </authorList>
    </citation>
    <scope>NUCLEOTIDE SEQUENCE [LARGE SCALE GENOMIC DNA]</scope>
    <source>
        <strain evidence="1">HYR1</strain>
    </source>
</reference>